<accession>A0A7J9UVE9</accession>
<dbReference type="Proteomes" id="UP000429644">
    <property type="component" value="Unassembled WGS sequence"/>
</dbReference>
<organism evidence="3 4">
    <name type="scientific">Georgenia ruanii</name>
    <dbReference type="NCBI Taxonomy" id="348442"/>
    <lineage>
        <taxon>Bacteria</taxon>
        <taxon>Bacillati</taxon>
        <taxon>Actinomycetota</taxon>
        <taxon>Actinomycetes</taxon>
        <taxon>Micrococcales</taxon>
        <taxon>Bogoriellaceae</taxon>
        <taxon>Georgenia</taxon>
    </lineage>
</organism>
<dbReference type="OrthoDB" id="5147993at2"/>
<keyword evidence="4" id="KW-1185">Reference proteome</keyword>
<keyword evidence="2" id="KW-1133">Transmembrane helix</keyword>
<protein>
    <recommendedName>
        <fullName evidence="5">DUF308 domain-containing protein</fullName>
    </recommendedName>
</protein>
<evidence type="ECO:0000256" key="1">
    <source>
        <dbReference type="SAM" id="MobiDB-lite"/>
    </source>
</evidence>
<evidence type="ECO:0000313" key="3">
    <source>
        <dbReference type="EMBL" id="MPV88578.1"/>
    </source>
</evidence>
<feature type="region of interest" description="Disordered" evidence="1">
    <location>
        <begin position="27"/>
        <end position="134"/>
    </location>
</feature>
<evidence type="ECO:0008006" key="5">
    <source>
        <dbReference type="Google" id="ProtNLM"/>
    </source>
</evidence>
<gene>
    <name evidence="3" type="ORF">GB882_07860</name>
</gene>
<feature type="transmembrane region" description="Helical" evidence="2">
    <location>
        <begin position="137"/>
        <end position="159"/>
    </location>
</feature>
<dbReference type="RefSeq" id="WP_152231242.1">
    <property type="nucleotide sequence ID" value="NZ_BAAAOT010000006.1"/>
</dbReference>
<keyword evidence="2" id="KW-0812">Transmembrane</keyword>
<evidence type="ECO:0000256" key="2">
    <source>
        <dbReference type="SAM" id="Phobius"/>
    </source>
</evidence>
<reference evidence="3 4" key="1">
    <citation type="submission" date="2019-10" db="EMBL/GenBank/DDBJ databases">
        <title>Georgenia wutianyii sp. nov. and Georgenia yuyongxinii sp. nov. isolated from plateau pika (Ochotona curzoniae) in the Qinghai-Tibet plateau of China.</title>
        <authorList>
            <person name="Tian Z."/>
        </authorList>
    </citation>
    <scope>NUCLEOTIDE SEQUENCE [LARGE SCALE GENOMIC DNA]</scope>
    <source>
        <strain evidence="3 4">JCM 15130</strain>
    </source>
</reference>
<sequence length="201" mass="20294">MAGPTRDGDSDSLDDDAVAARWAELTASLGELHVPVETDDDGRARPVGTSPDTAGGPADARPGGESPVAGNTSTGESAGGDRGAAAGAPDRRDAAPTGWSGPPSAQPPGPRDYSPAEEDEDGYEPPDPEPLTHADPALTLGWVAALGSVLVGIVLSLVWRPVPTGMLAVLGLTLLGGVGLLLWRMPDGRDDDHDPSDGAVV</sequence>
<comment type="caution">
    <text evidence="3">The sequence shown here is derived from an EMBL/GenBank/DDBJ whole genome shotgun (WGS) entry which is preliminary data.</text>
</comment>
<feature type="compositionally biased region" description="Acidic residues" evidence="1">
    <location>
        <begin position="115"/>
        <end position="127"/>
    </location>
</feature>
<keyword evidence="2" id="KW-0472">Membrane</keyword>
<dbReference type="EMBL" id="WHPD01001701">
    <property type="protein sequence ID" value="MPV88578.1"/>
    <property type="molecule type" value="Genomic_DNA"/>
</dbReference>
<evidence type="ECO:0000313" key="4">
    <source>
        <dbReference type="Proteomes" id="UP000429644"/>
    </source>
</evidence>
<dbReference type="AlphaFoldDB" id="A0A7J9UVE9"/>
<name>A0A7J9UVE9_9MICO</name>
<feature type="transmembrane region" description="Helical" evidence="2">
    <location>
        <begin position="165"/>
        <end position="183"/>
    </location>
</feature>
<proteinExistence type="predicted"/>